<evidence type="ECO:0000256" key="1">
    <source>
        <dbReference type="SAM" id="Phobius"/>
    </source>
</evidence>
<keyword evidence="1" id="KW-0472">Membrane</keyword>
<proteinExistence type="predicted"/>
<keyword evidence="1" id="KW-0812">Transmembrane</keyword>
<keyword evidence="1" id="KW-1133">Transmembrane helix</keyword>
<feature type="transmembrane region" description="Helical" evidence="1">
    <location>
        <begin position="71"/>
        <end position="96"/>
    </location>
</feature>
<organism evidence="2 3">
    <name type="scientific">Leptospira barantonii</name>
    <dbReference type="NCBI Taxonomy" id="2023184"/>
    <lineage>
        <taxon>Bacteria</taxon>
        <taxon>Pseudomonadati</taxon>
        <taxon>Spirochaetota</taxon>
        <taxon>Spirochaetia</taxon>
        <taxon>Leptospirales</taxon>
        <taxon>Leptospiraceae</taxon>
        <taxon>Leptospira</taxon>
    </lineage>
</organism>
<dbReference type="EMBL" id="RQGN01000050">
    <property type="protein sequence ID" value="TGM01125.1"/>
    <property type="molecule type" value="Genomic_DNA"/>
</dbReference>
<name>A0A5F2B6E8_9LEPT</name>
<accession>A0A5F2B6E8</accession>
<comment type="caution">
    <text evidence="2">The sequence shown here is derived from an EMBL/GenBank/DDBJ whole genome shotgun (WGS) entry which is preliminary data.</text>
</comment>
<feature type="transmembrane region" description="Helical" evidence="1">
    <location>
        <begin position="102"/>
        <end position="120"/>
    </location>
</feature>
<dbReference type="OrthoDB" id="345867at2"/>
<evidence type="ECO:0000313" key="3">
    <source>
        <dbReference type="Proteomes" id="UP000298429"/>
    </source>
</evidence>
<sequence length="255" mass="29999">MDPVKKAIQEKERLKEEERSEILRSRSRQERMERLKERLTHFFGFLAGTSFWIGLKRYFRFLLADLWIVNYTFIIFLLLMGLPSFYVLCLLPYFFASPTVKIIALLFPSILLTVWLRQILFERALSRLSFPVNGYREILNRPELGYYNWFEIELKVAASRNKEAISALLESFTIRSKKLFYPHDWDINEPRTFWKHTSDSASGSANSRLVLFLFWDLLVKLNGLHRFDPSIESVTISILSGPIEVEARSNQSNSD</sequence>
<gene>
    <name evidence="2" type="ORF">EHQ76_10840</name>
</gene>
<protein>
    <submittedName>
        <fullName evidence="2">Uncharacterized protein</fullName>
    </submittedName>
</protein>
<feature type="transmembrane region" description="Helical" evidence="1">
    <location>
        <begin position="39"/>
        <end position="59"/>
    </location>
</feature>
<dbReference type="Proteomes" id="UP000298429">
    <property type="component" value="Unassembled WGS sequence"/>
</dbReference>
<evidence type="ECO:0000313" key="2">
    <source>
        <dbReference type="EMBL" id="TGM01125.1"/>
    </source>
</evidence>
<dbReference type="RefSeq" id="WP_135670994.1">
    <property type="nucleotide sequence ID" value="NZ_RQGN01000050.1"/>
</dbReference>
<dbReference type="AlphaFoldDB" id="A0A5F2B6E8"/>
<reference evidence="2 3" key="1">
    <citation type="journal article" date="2019" name="PLoS Negl. Trop. Dis.">
        <title>Revisiting the worldwide diversity of Leptospira species in the environment.</title>
        <authorList>
            <person name="Vincent A.T."/>
            <person name="Schiettekatte O."/>
            <person name="Bourhy P."/>
            <person name="Veyrier F.J."/>
            <person name="Picardeau M."/>
        </authorList>
    </citation>
    <scope>NUCLEOTIDE SEQUENCE [LARGE SCALE GENOMIC DNA]</scope>
    <source>
        <strain evidence="2 3">201702444</strain>
    </source>
</reference>